<accession>A0A8C4R579</accession>
<dbReference type="InterPro" id="IPR050779">
    <property type="entry name" value="Transglutaminase"/>
</dbReference>
<dbReference type="Proteomes" id="UP000694388">
    <property type="component" value="Unplaced"/>
</dbReference>
<dbReference type="SUPFAM" id="SSF54001">
    <property type="entry name" value="Cysteine proteinases"/>
    <property type="match status" value="1"/>
</dbReference>
<evidence type="ECO:0000313" key="2">
    <source>
        <dbReference type="Ensembl" id="ENSEBUP00000024528.1"/>
    </source>
</evidence>
<evidence type="ECO:0000259" key="1">
    <source>
        <dbReference type="Pfam" id="PF00927"/>
    </source>
</evidence>
<keyword evidence="3" id="KW-1185">Reference proteome</keyword>
<evidence type="ECO:0000313" key="3">
    <source>
        <dbReference type="Proteomes" id="UP000694388"/>
    </source>
</evidence>
<proteinExistence type="predicted"/>
<dbReference type="Pfam" id="PF00927">
    <property type="entry name" value="Transglut_C"/>
    <property type="match status" value="1"/>
</dbReference>
<dbReference type="GO" id="GO:0003810">
    <property type="term" value="F:protein-glutamine gamma-glutamyltransferase activity"/>
    <property type="evidence" value="ECO:0007669"/>
    <property type="project" value="InterPro"/>
</dbReference>
<sequence length="221" mass="24745">MTVVGQNISTKVMGSSSAREDITLQYKFPEGSEEERMVVQKATRIANPDSWFSSGRSDEFSFPVEASSRMSNISNVEMMYNSDRSADVPLRLARRNDDPTIMSSMTTSIGPVAMFDSSRLSRFERHGIMANRAICAISETPDQSTKLIIEMNENTTVGKPLNAKVRVINESSAIRTIKLKILGHVVTYTGNVVGKFYDKDVELKLQASQGEKEIWQFIEFL</sequence>
<dbReference type="SUPFAM" id="SSF49309">
    <property type="entry name" value="Transglutaminase, two C-terminal domains"/>
    <property type="match status" value="1"/>
</dbReference>
<dbReference type="Gene3D" id="3.90.260.10">
    <property type="entry name" value="Transglutaminase-like"/>
    <property type="match status" value="1"/>
</dbReference>
<dbReference type="AlphaFoldDB" id="A0A8C4R579"/>
<dbReference type="Gene3D" id="2.60.40.10">
    <property type="entry name" value="Immunoglobulins"/>
    <property type="match status" value="1"/>
</dbReference>
<name>A0A8C4R579_EPTBU</name>
<protein>
    <recommendedName>
        <fullName evidence="1">Transglutaminase C-terminal domain-containing protein</fullName>
    </recommendedName>
</protein>
<feature type="domain" description="Transglutaminase C-terminal" evidence="1">
    <location>
        <begin position="147"/>
        <end position="212"/>
    </location>
</feature>
<dbReference type="InterPro" id="IPR036985">
    <property type="entry name" value="Transglutaminase-like_sf"/>
</dbReference>
<dbReference type="InterPro" id="IPR036238">
    <property type="entry name" value="Transglutaminase_C_sf"/>
</dbReference>
<dbReference type="Ensembl" id="ENSEBUT00000025104.1">
    <property type="protein sequence ID" value="ENSEBUP00000024528.1"/>
    <property type="gene ID" value="ENSEBUG00000015133.1"/>
</dbReference>
<dbReference type="InterPro" id="IPR008958">
    <property type="entry name" value="Transglutaminase_C"/>
</dbReference>
<dbReference type="PANTHER" id="PTHR11590:SF40">
    <property type="entry name" value="HEMOCYTE PROTEIN-GLUTAMINE GAMMA-GLUTAMYLTRANSFERASE-LIKE PROTEIN"/>
    <property type="match status" value="1"/>
</dbReference>
<dbReference type="InterPro" id="IPR013783">
    <property type="entry name" value="Ig-like_fold"/>
</dbReference>
<organism evidence="2 3">
    <name type="scientific">Eptatretus burgeri</name>
    <name type="common">Inshore hagfish</name>
    <dbReference type="NCBI Taxonomy" id="7764"/>
    <lineage>
        <taxon>Eukaryota</taxon>
        <taxon>Metazoa</taxon>
        <taxon>Chordata</taxon>
        <taxon>Craniata</taxon>
        <taxon>Vertebrata</taxon>
        <taxon>Cyclostomata</taxon>
        <taxon>Myxini</taxon>
        <taxon>Myxiniformes</taxon>
        <taxon>Myxinidae</taxon>
        <taxon>Eptatretinae</taxon>
        <taxon>Eptatretus</taxon>
    </lineage>
</organism>
<dbReference type="InterPro" id="IPR038765">
    <property type="entry name" value="Papain-like_cys_pep_sf"/>
</dbReference>
<reference evidence="2" key="1">
    <citation type="submission" date="2025-08" db="UniProtKB">
        <authorList>
            <consortium name="Ensembl"/>
        </authorList>
    </citation>
    <scope>IDENTIFICATION</scope>
</reference>
<dbReference type="PANTHER" id="PTHR11590">
    <property type="entry name" value="PROTEIN-GLUTAMINE GAMMA-GLUTAMYLTRANSFERASE"/>
    <property type="match status" value="1"/>
</dbReference>
<reference evidence="2" key="2">
    <citation type="submission" date="2025-09" db="UniProtKB">
        <authorList>
            <consortium name="Ensembl"/>
        </authorList>
    </citation>
    <scope>IDENTIFICATION</scope>
</reference>